<sequence>MGGTGILSGVILVCLAVLVLAALAKPLRVLLRFGLSAAAGAAVLALCHGFGLSVGANVVTVVLVGLLGTPGFLGLLALSLIL</sequence>
<gene>
    <name evidence="2" type="ORF">H9X83_09730</name>
</gene>
<keyword evidence="1" id="KW-0472">Membrane</keyword>
<comment type="caution">
    <text evidence="2">The sequence shown here is derived from an EMBL/GenBank/DDBJ whole genome shotgun (WGS) entry which is preliminary data.</text>
</comment>
<organism evidence="2 3">
    <name type="scientific">Anaerotignum lactatifermentans</name>
    <dbReference type="NCBI Taxonomy" id="160404"/>
    <lineage>
        <taxon>Bacteria</taxon>
        <taxon>Bacillati</taxon>
        <taxon>Bacillota</taxon>
        <taxon>Clostridia</taxon>
        <taxon>Lachnospirales</taxon>
        <taxon>Anaerotignaceae</taxon>
        <taxon>Anaerotignum</taxon>
    </lineage>
</organism>
<dbReference type="InterPro" id="IPR010001">
    <property type="entry name" value="BofA"/>
</dbReference>
<proteinExistence type="predicted"/>
<dbReference type="RefSeq" id="WP_205134241.1">
    <property type="nucleotide sequence ID" value="NZ_JACSNT010000014.1"/>
</dbReference>
<feature type="transmembrane region" description="Helical" evidence="1">
    <location>
        <begin position="6"/>
        <end position="23"/>
    </location>
</feature>
<evidence type="ECO:0000313" key="3">
    <source>
        <dbReference type="Proteomes" id="UP000729290"/>
    </source>
</evidence>
<keyword evidence="1" id="KW-0812">Transmembrane</keyword>
<dbReference type="Proteomes" id="UP000729290">
    <property type="component" value="Unassembled WGS sequence"/>
</dbReference>
<reference evidence="2 3" key="1">
    <citation type="journal article" date="2021" name="Sci. Rep.">
        <title>The distribution of antibiotic resistance genes in chicken gut microbiota commensals.</title>
        <authorList>
            <person name="Juricova H."/>
            <person name="Matiasovicova J."/>
            <person name="Kubasova T."/>
            <person name="Cejkova D."/>
            <person name="Rychlik I."/>
        </authorList>
    </citation>
    <scope>NUCLEOTIDE SEQUENCE [LARGE SCALE GENOMIC DNA]</scope>
    <source>
        <strain evidence="2 3">An431b</strain>
    </source>
</reference>
<evidence type="ECO:0000313" key="2">
    <source>
        <dbReference type="EMBL" id="MBM6878430.1"/>
    </source>
</evidence>
<keyword evidence="3" id="KW-1185">Reference proteome</keyword>
<protein>
    <submittedName>
        <fullName evidence="2">Pro-sigmaK processing inhibitor BofA family protein</fullName>
    </submittedName>
</protein>
<feature type="transmembrane region" description="Helical" evidence="1">
    <location>
        <begin position="30"/>
        <end position="52"/>
    </location>
</feature>
<keyword evidence="1" id="KW-1133">Transmembrane helix</keyword>
<accession>A0ABS2GBL5</accession>
<feature type="transmembrane region" description="Helical" evidence="1">
    <location>
        <begin position="58"/>
        <end position="81"/>
    </location>
</feature>
<dbReference type="EMBL" id="JACSNV010000014">
    <property type="protein sequence ID" value="MBM6878430.1"/>
    <property type="molecule type" value="Genomic_DNA"/>
</dbReference>
<dbReference type="Pfam" id="PF07441">
    <property type="entry name" value="BofA"/>
    <property type="match status" value="1"/>
</dbReference>
<name>A0ABS2GBL5_9FIRM</name>
<evidence type="ECO:0000256" key="1">
    <source>
        <dbReference type="SAM" id="Phobius"/>
    </source>
</evidence>